<comment type="caution">
    <text evidence="3">The sequence shown here is derived from an EMBL/GenBank/DDBJ whole genome shotgun (WGS) entry which is preliminary data.</text>
</comment>
<dbReference type="AlphaFoldDB" id="A0A5J5L0Q5"/>
<accession>A0A5J5L0Q5</accession>
<dbReference type="InterPro" id="IPR050791">
    <property type="entry name" value="Aldo-Keto_reductase"/>
</dbReference>
<keyword evidence="4" id="KW-1185">Reference proteome</keyword>
<dbReference type="InterPro" id="IPR023210">
    <property type="entry name" value="NADP_OxRdtase_dom"/>
</dbReference>
<dbReference type="Proteomes" id="UP000325957">
    <property type="component" value="Unassembled WGS sequence"/>
</dbReference>
<dbReference type="PANTHER" id="PTHR43625">
    <property type="entry name" value="AFLATOXIN B1 ALDEHYDE REDUCTASE"/>
    <property type="match status" value="1"/>
</dbReference>
<dbReference type="EMBL" id="SZWF01000002">
    <property type="protein sequence ID" value="KAA9395413.1"/>
    <property type="molecule type" value="Genomic_DNA"/>
</dbReference>
<dbReference type="Pfam" id="PF00248">
    <property type="entry name" value="Aldo_ket_red"/>
    <property type="match status" value="1"/>
</dbReference>
<evidence type="ECO:0000313" key="3">
    <source>
        <dbReference type="EMBL" id="KAA9395413.1"/>
    </source>
</evidence>
<dbReference type="GO" id="GO:0016491">
    <property type="term" value="F:oxidoreductase activity"/>
    <property type="evidence" value="ECO:0007669"/>
    <property type="project" value="UniProtKB-KW"/>
</dbReference>
<reference evidence="3 4" key="1">
    <citation type="submission" date="2019-05" db="EMBL/GenBank/DDBJ databases">
        <title>Kocuria coralli sp. nov., a novel actinobacterium isolated from coral reef seawater.</title>
        <authorList>
            <person name="Li J."/>
        </authorList>
    </citation>
    <scope>NUCLEOTIDE SEQUENCE [LARGE SCALE GENOMIC DNA]</scope>
    <source>
        <strain evidence="3 4">SCSIO 13007</strain>
    </source>
</reference>
<evidence type="ECO:0000313" key="4">
    <source>
        <dbReference type="Proteomes" id="UP000325957"/>
    </source>
</evidence>
<protein>
    <submittedName>
        <fullName evidence="3">Aldo/keto reductase</fullName>
    </submittedName>
</protein>
<dbReference type="OrthoDB" id="9768793at2"/>
<proteinExistence type="predicted"/>
<keyword evidence="1" id="KW-0560">Oxidoreductase</keyword>
<evidence type="ECO:0000259" key="2">
    <source>
        <dbReference type="Pfam" id="PF00248"/>
    </source>
</evidence>
<dbReference type="PANTHER" id="PTHR43625:SF40">
    <property type="entry name" value="ALDO-KETO REDUCTASE YAKC [NADP(+)]"/>
    <property type="match status" value="1"/>
</dbReference>
<dbReference type="GO" id="GO:0005737">
    <property type="term" value="C:cytoplasm"/>
    <property type="evidence" value="ECO:0007669"/>
    <property type="project" value="TreeGrafter"/>
</dbReference>
<organism evidence="3 4">
    <name type="scientific">Kocuria coralli</name>
    <dbReference type="NCBI Taxonomy" id="1461025"/>
    <lineage>
        <taxon>Bacteria</taxon>
        <taxon>Bacillati</taxon>
        <taxon>Actinomycetota</taxon>
        <taxon>Actinomycetes</taxon>
        <taxon>Micrococcales</taxon>
        <taxon>Micrococcaceae</taxon>
        <taxon>Kocuria</taxon>
    </lineage>
</organism>
<gene>
    <name evidence="3" type="ORF">FCK90_03180</name>
</gene>
<name>A0A5J5L0Q5_9MICC</name>
<feature type="domain" description="NADP-dependent oxidoreductase" evidence="2">
    <location>
        <begin position="16"/>
        <end position="323"/>
    </location>
</feature>
<dbReference type="Gene3D" id="3.20.20.100">
    <property type="entry name" value="NADP-dependent oxidoreductase domain"/>
    <property type="match status" value="1"/>
</dbReference>
<dbReference type="RefSeq" id="WP_158032838.1">
    <property type="nucleotide sequence ID" value="NZ_ML708611.1"/>
</dbReference>
<evidence type="ECO:0000256" key="1">
    <source>
        <dbReference type="ARBA" id="ARBA00023002"/>
    </source>
</evidence>
<dbReference type="SUPFAM" id="SSF51430">
    <property type="entry name" value="NAD(P)-linked oxidoreductase"/>
    <property type="match status" value="1"/>
</dbReference>
<sequence>MREVLFTPTGDRVGAVGYGAMGLSWVLDRRGLTERAKLDVLRASVDSGMNFVDTATLYGGGANEELVGAALHDRYDSVFLCSKAGLRAEQLDPPKTERCGDPGYLRRAIDDSLRRLRAETVDLYYVHRLDPDVPLEDTWGAMADLVESGKARSIGLSEVSVEQLDRAQAIHPVAAVQSEYSLWTREPDGSGKISDGDPAGDVIGWCRDHGAVFVPFSPVGRGYLSGALGERVFSGDDFRSRNPRFTDEARAANDDAVLPPIRSIARKHGVPMSAVAIAWTMLPGEAGGVSLPIPGTTSLEHLAENARAAEIEFDQEDLMMLERLPAASGPRY</sequence>
<dbReference type="InterPro" id="IPR036812">
    <property type="entry name" value="NAD(P)_OxRdtase_dom_sf"/>
</dbReference>